<protein>
    <submittedName>
        <fullName evidence="1">Uncharacterized protein</fullName>
    </submittedName>
</protein>
<organism evidence="1 2">
    <name type="scientific">Glossina palpalis gambiensis</name>
    <dbReference type="NCBI Taxonomy" id="67801"/>
    <lineage>
        <taxon>Eukaryota</taxon>
        <taxon>Metazoa</taxon>
        <taxon>Ecdysozoa</taxon>
        <taxon>Arthropoda</taxon>
        <taxon>Hexapoda</taxon>
        <taxon>Insecta</taxon>
        <taxon>Pterygota</taxon>
        <taxon>Neoptera</taxon>
        <taxon>Endopterygota</taxon>
        <taxon>Diptera</taxon>
        <taxon>Brachycera</taxon>
        <taxon>Muscomorpha</taxon>
        <taxon>Hippoboscoidea</taxon>
        <taxon>Glossinidae</taxon>
        <taxon>Glossina</taxon>
    </lineage>
</organism>
<dbReference type="AlphaFoldDB" id="A0A1B0B9L3"/>
<dbReference type="EMBL" id="JXJN01010476">
    <property type="status" value="NOT_ANNOTATED_CDS"/>
    <property type="molecule type" value="Genomic_DNA"/>
</dbReference>
<name>A0A1B0B9L3_9MUSC</name>
<proteinExistence type="predicted"/>
<reference evidence="2" key="1">
    <citation type="submission" date="2015-01" db="EMBL/GenBank/DDBJ databases">
        <authorList>
            <person name="Aksoy S."/>
            <person name="Warren W."/>
            <person name="Wilson R.K."/>
        </authorList>
    </citation>
    <scope>NUCLEOTIDE SEQUENCE [LARGE SCALE GENOMIC DNA]</scope>
    <source>
        <strain evidence="2">IAEA</strain>
    </source>
</reference>
<evidence type="ECO:0000313" key="2">
    <source>
        <dbReference type="Proteomes" id="UP000092460"/>
    </source>
</evidence>
<dbReference type="EMBL" id="JXJN01010477">
    <property type="status" value="NOT_ANNOTATED_CDS"/>
    <property type="molecule type" value="Genomic_DNA"/>
</dbReference>
<evidence type="ECO:0000313" key="1">
    <source>
        <dbReference type="EnsemblMetazoa" id="GPPI023187-PA"/>
    </source>
</evidence>
<sequence>MNLMLPLRDDLKTICIVLIVEPPTLEFTSLTTNACYLRRTVKMFTGTGATGEIGDFANGVIAAFSLQQPQPRMYVSRNAIPVPCAEEEILTFFFALKAMYVTSLISWSNHCNSLLPLSYLNARNCTAAHNYTHLQYTQS</sequence>
<keyword evidence="2" id="KW-1185">Reference proteome</keyword>
<dbReference type="VEuPathDB" id="VectorBase:GPPI023187"/>
<reference evidence="1" key="2">
    <citation type="submission" date="2020-05" db="UniProtKB">
        <authorList>
            <consortium name="EnsemblMetazoa"/>
        </authorList>
    </citation>
    <scope>IDENTIFICATION</scope>
    <source>
        <strain evidence="1">IAEA</strain>
    </source>
</reference>
<dbReference type="Proteomes" id="UP000092460">
    <property type="component" value="Unassembled WGS sequence"/>
</dbReference>
<dbReference type="EnsemblMetazoa" id="GPPI023187-RA">
    <property type="protein sequence ID" value="GPPI023187-PA"/>
    <property type="gene ID" value="GPPI023187"/>
</dbReference>
<accession>A0A1B0B9L3</accession>